<dbReference type="EMBL" id="LR798320">
    <property type="protein sequence ID" value="CAB5223233.1"/>
    <property type="molecule type" value="Genomic_DNA"/>
</dbReference>
<name>A0A6J7X7G5_9CAUD</name>
<dbReference type="InterPro" id="IPR029052">
    <property type="entry name" value="Metallo-depent_PP-like"/>
</dbReference>
<proteinExistence type="predicted"/>
<sequence length="247" mass="27754">MYRPRLNESEYDLIKSFRSSNVVGIIGDRHAPFTHPDYFKFVYEVFNKFQVNTVVDIGDDTDFHAISYHETDPDGHSAGNELELARKEHENWWKAFPEVYGCIGNHSSLPHRKLQTAGLPKAMFKTYNEMLGYPDGWKWAYSHDIDNVLYIHGTGSSGAQGAINRARDNRQSTVIGHIHSYGGVNYSASDRDMIFGMNVGCGIDVRAYAMAYGKVYAKKPTLGCGIVIDGKIALFIPMDLGAKIEYL</sequence>
<gene>
    <name evidence="1" type="ORF">UFOVP384_14</name>
</gene>
<evidence type="ECO:0000313" key="1">
    <source>
        <dbReference type="EMBL" id="CAB5223233.1"/>
    </source>
</evidence>
<protein>
    <recommendedName>
        <fullName evidence="2">Calcineurin-like phosphoesterase domain-containing protein</fullName>
    </recommendedName>
</protein>
<dbReference type="SUPFAM" id="SSF56300">
    <property type="entry name" value="Metallo-dependent phosphatases"/>
    <property type="match status" value="1"/>
</dbReference>
<accession>A0A6J7X7G5</accession>
<organism evidence="1">
    <name type="scientific">uncultured Caudovirales phage</name>
    <dbReference type="NCBI Taxonomy" id="2100421"/>
    <lineage>
        <taxon>Viruses</taxon>
        <taxon>Duplodnaviria</taxon>
        <taxon>Heunggongvirae</taxon>
        <taxon>Uroviricota</taxon>
        <taxon>Caudoviricetes</taxon>
        <taxon>Peduoviridae</taxon>
        <taxon>Maltschvirus</taxon>
        <taxon>Maltschvirus maltsch</taxon>
    </lineage>
</organism>
<reference evidence="1" key="1">
    <citation type="submission" date="2020-05" db="EMBL/GenBank/DDBJ databases">
        <authorList>
            <person name="Chiriac C."/>
            <person name="Salcher M."/>
            <person name="Ghai R."/>
            <person name="Kavagutti S V."/>
        </authorList>
    </citation>
    <scope>NUCLEOTIDE SEQUENCE</scope>
</reference>
<evidence type="ECO:0008006" key="2">
    <source>
        <dbReference type="Google" id="ProtNLM"/>
    </source>
</evidence>